<sequence length="391" mass="43639">MSADKPLQYLDKAVNAIRDLGIWPEQQGEAPITGLLAKITELDETRVVLIGRTLSQASAFNEVVREQIAAMKIGERYEDITKGFDSIRDDAKGMVDQLADNKLDLLERASNVWMKVSRGDIATRFDKIRDTYLAVTADTKDQIDREHTILEAYRDFRGALKQSEVMALEVLGTAEKRLTEKKNILQAASEAVSTYAGSVPADRARLEMDRDEKLRDMQNEESRYQIAKDLSDNLTISYNTSEVVMARLMQTTNAKERVYQQSISFFSTNETVLTALSASFTGMFGLHESTETLNAMKEGMSKSLETLSEIGDKVTEEAVRAGYGPTVRADAVKKLVDSVVNFQEKSRTIINEMRVASTKNSEEIRDAVEDGKRRLAALAAEGNALLLEDRN</sequence>
<comment type="caution">
    <text evidence="1">The sequence shown here is derived from an EMBL/GenBank/DDBJ whole genome shotgun (WGS) entry which is preliminary data.</text>
</comment>
<organism evidence="1 2">
    <name type="scientific">Devosia litorisediminis</name>
    <dbReference type="NCBI Taxonomy" id="2829817"/>
    <lineage>
        <taxon>Bacteria</taxon>
        <taxon>Pseudomonadati</taxon>
        <taxon>Pseudomonadota</taxon>
        <taxon>Alphaproteobacteria</taxon>
        <taxon>Hyphomicrobiales</taxon>
        <taxon>Devosiaceae</taxon>
        <taxon>Devosia</taxon>
    </lineage>
</organism>
<proteinExistence type="predicted"/>
<dbReference type="Proteomes" id="UP000678281">
    <property type="component" value="Unassembled WGS sequence"/>
</dbReference>
<dbReference type="EMBL" id="JAGXTP010000002">
    <property type="protein sequence ID" value="MBS3849906.1"/>
    <property type="molecule type" value="Genomic_DNA"/>
</dbReference>
<reference evidence="1" key="1">
    <citation type="submission" date="2021-04" db="EMBL/GenBank/DDBJ databases">
        <title>Devosia litorisediminis sp. nov., isolated from a sand dune.</title>
        <authorList>
            <person name="Park S."/>
            <person name="Yoon J.-H."/>
        </authorList>
    </citation>
    <scope>NUCLEOTIDE SEQUENCE</scope>
    <source>
        <strain evidence="1">BSSL-BM10</strain>
    </source>
</reference>
<evidence type="ECO:0000313" key="1">
    <source>
        <dbReference type="EMBL" id="MBS3849906.1"/>
    </source>
</evidence>
<accession>A0A942I655</accession>
<dbReference type="AlphaFoldDB" id="A0A942I655"/>
<protein>
    <submittedName>
        <fullName evidence="1">Cell surface protein</fullName>
    </submittedName>
</protein>
<gene>
    <name evidence="1" type="ORF">KD146_14485</name>
</gene>
<name>A0A942I655_9HYPH</name>
<evidence type="ECO:0000313" key="2">
    <source>
        <dbReference type="Proteomes" id="UP000678281"/>
    </source>
</evidence>
<keyword evidence="2" id="KW-1185">Reference proteome</keyword>